<comment type="caution">
    <text evidence="1">The sequence shown here is derived from an EMBL/GenBank/DDBJ whole genome shotgun (WGS) entry which is preliminary data.</text>
</comment>
<protein>
    <submittedName>
        <fullName evidence="1">Uncharacterized protein</fullName>
    </submittedName>
</protein>
<evidence type="ECO:0000313" key="1">
    <source>
        <dbReference type="EMBL" id="OXG04856.1"/>
    </source>
</evidence>
<gene>
    <name evidence="1" type="ORF">B0A64_14460</name>
</gene>
<name>A0A227P6N4_9FLAO</name>
<sequence>MGNFTFLKILMTNKIRGLHRLLVCLHSNKQVAYFLLIILLTGVKTTAQNKISIENQQFYKVISYGEKIDFGNMDNSVMWTITNLEKEINTSLRGNEINDYLFQEPGEYEINFQENKKHDEECSHPIFADRFRVKVETVKLSFDFSKIQFSQNIQKGRSYSDLIITVPVKIATKDNLVTKLSAPGLSVTGLGVSLKAEPVEKEIILNNKTQLLKYKVSGTVNRETYLMFDFYDFNNQVQTYNLPQIIK</sequence>
<dbReference type="AlphaFoldDB" id="A0A227P6N4"/>
<accession>A0A227P6N4</accession>
<organism evidence="1 2">
    <name type="scientific">Flavobacterium araucananum</name>
    <dbReference type="NCBI Taxonomy" id="946678"/>
    <lineage>
        <taxon>Bacteria</taxon>
        <taxon>Pseudomonadati</taxon>
        <taxon>Bacteroidota</taxon>
        <taxon>Flavobacteriia</taxon>
        <taxon>Flavobacteriales</taxon>
        <taxon>Flavobacteriaceae</taxon>
        <taxon>Flavobacterium</taxon>
    </lineage>
</organism>
<proteinExistence type="predicted"/>
<keyword evidence="2" id="KW-1185">Reference proteome</keyword>
<dbReference type="Proteomes" id="UP000214684">
    <property type="component" value="Unassembled WGS sequence"/>
</dbReference>
<evidence type="ECO:0000313" key="2">
    <source>
        <dbReference type="Proteomes" id="UP000214684"/>
    </source>
</evidence>
<dbReference type="EMBL" id="MUGS01000029">
    <property type="protein sequence ID" value="OXG04856.1"/>
    <property type="molecule type" value="Genomic_DNA"/>
</dbReference>
<reference evidence="1 2" key="1">
    <citation type="submission" date="2016-11" db="EMBL/GenBank/DDBJ databases">
        <title>Whole genomes of Flavobacteriaceae.</title>
        <authorList>
            <person name="Stine C."/>
            <person name="Li C."/>
            <person name="Tadesse D."/>
        </authorList>
    </citation>
    <scope>NUCLEOTIDE SEQUENCE [LARGE SCALE GENOMIC DNA]</scope>
    <source>
        <strain evidence="1 2">DSM 24704</strain>
    </source>
</reference>